<feature type="domain" description="LiaF transmembrane" evidence="3">
    <location>
        <begin position="8"/>
        <end position="105"/>
    </location>
</feature>
<feature type="transmembrane region" description="Helical" evidence="1">
    <location>
        <begin position="81"/>
        <end position="100"/>
    </location>
</feature>
<feature type="transmembrane region" description="Helical" evidence="1">
    <location>
        <begin position="57"/>
        <end position="75"/>
    </location>
</feature>
<dbReference type="AlphaFoldDB" id="A0A0H3UAG6"/>
<organism evidence="4">
    <name type="scientific">uncultured bacterium fosmid pJB42G5</name>
    <dbReference type="NCBI Taxonomy" id="1478064"/>
    <lineage>
        <taxon>Bacteria</taxon>
        <taxon>environmental samples</taxon>
    </lineage>
</organism>
<evidence type="ECO:0000259" key="2">
    <source>
        <dbReference type="Pfam" id="PF09922"/>
    </source>
</evidence>
<feature type="transmembrane region" description="Helical" evidence="1">
    <location>
        <begin position="7"/>
        <end position="30"/>
    </location>
</feature>
<dbReference type="EMBL" id="KF540236">
    <property type="protein sequence ID" value="AIF26542.1"/>
    <property type="molecule type" value="Genomic_DNA"/>
</dbReference>
<dbReference type="PANTHER" id="PTHR40763">
    <property type="entry name" value="MEMBRANE PROTEIN-RELATED"/>
    <property type="match status" value="1"/>
</dbReference>
<proteinExistence type="predicted"/>
<feature type="non-terminal residue" evidence="4">
    <location>
        <position position="217"/>
    </location>
</feature>
<keyword evidence="1" id="KW-0472">Membrane</keyword>
<dbReference type="InterPro" id="IPR024425">
    <property type="entry name" value="LiaF-like_C"/>
</dbReference>
<dbReference type="Pfam" id="PF22570">
    <property type="entry name" value="LiaF-TM"/>
    <property type="match status" value="1"/>
</dbReference>
<feature type="domain" description="Cell wall-active antibiotics response LiaF-like C-terminal" evidence="2">
    <location>
        <begin position="129"/>
        <end position="199"/>
    </location>
</feature>
<protein>
    <submittedName>
        <fullName evidence="4">Uncharacterized protein</fullName>
    </submittedName>
</protein>
<name>A0A0H3UAG6_9BACT</name>
<evidence type="ECO:0000259" key="3">
    <source>
        <dbReference type="Pfam" id="PF22570"/>
    </source>
</evidence>
<dbReference type="PANTHER" id="PTHR40763:SF5">
    <property type="entry name" value="MEMBRANE PROTEIN"/>
    <property type="match status" value="1"/>
</dbReference>
<sequence length="217" mass="23330">MKQTLKYILGLALIAAGALWILSLIGVFTFNPFFDGWWTLFIIIPCTVALFTETDKIGPLIGLGVGSILLLACQDFVNWDIVWGLCGGVCIIALGLSLIFKPSFHEQAKVDLGKVTQDGKTIRTCNASMGKQTLNFDGEVFEGANIQSSFGGVTVDLRHAIINDDVIIKLDCSFCGIDIFVPETVLVKVATNSAFGGVKDEHRSVALDGAPTIYIVG</sequence>
<dbReference type="InterPro" id="IPR054331">
    <property type="entry name" value="LiaF_TM"/>
</dbReference>
<evidence type="ECO:0000313" key="4">
    <source>
        <dbReference type="EMBL" id="AIF26542.1"/>
    </source>
</evidence>
<keyword evidence="1" id="KW-1133">Transmembrane helix</keyword>
<accession>A0A0H3UAG6</accession>
<reference evidence="4" key="1">
    <citation type="submission" date="2013-08" db="EMBL/GenBank/DDBJ databases">
        <title>Comparison of modified E. coli strains.</title>
        <authorList>
            <person name="Juergensen J."/>
            <person name="Bonge A."/>
            <person name="Streit W.R."/>
        </authorList>
    </citation>
    <scope>NUCLEOTIDE SEQUENCE</scope>
</reference>
<keyword evidence="1" id="KW-0812">Transmembrane</keyword>
<feature type="transmembrane region" description="Helical" evidence="1">
    <location>
        <begin position="36"/>
        <end position="52"/>
    </location>
</feature>
<evidence type="ECO:0000256" key="1">
    <source>
        <dbReference type="SAM" id="Phobius"/>
    </source>
</evidence>
<dbReference type="Pfam" id="PF09922">
    <property type="entry name" value="LiaF-like_C"/>
    <property type="match status" value="1"/>
</dbReference>